<evidence type="ECO:0000313" key="1">
    <source>
        <dbReference type="EMBL" id="EKC40281.1"/>
    </source>
</evidence>
<name>K1RZ23_MAGGI</name>
<sequence length="50" mass="5520">MIYGMRVSFTKRCQIQFSPITHPPPFLSIKFAAPQIIGAAVATVQTPKTE</sequence>
<protein>
    <submittedName>
        <fullName evidence="1">Uncharacterized protein</fullName>
    </submittedName>
</protein>
<dbReference type="EMBL" id="JH816397">
    <property type="protein sequence ID" value="EKC40281.1"/>
    <property type="molecule type" value="Genomic_DNA"/>
</dbReference>
<dbReference type="AlphaFoldDB" id="K1RZ23"/>
<organism evidence="1">
    <name type="scientific">Magallana gigas</name>
    <name type="common">Pacific oyster</name>
    <name type="synonym">Crassostrea gigas</name>
    <dbReference type="NCBI Taxonomy" id="29159"/>
    <lineage>
        <taxon>Eukaryota</taxon>
        <taxon>Metazoa</taxon>
        <taxon>Spiralia</taxon>
        <taxon>Lophotrochozoa</taxon>
        <taxon>Mollusca</taxon>
        <taxon>Bivalvia</taxon>
        <taxon>Autobranchia</taxon>
        <taxon>Pteriomorphia</taxon>
        <taxon>Ostreida</taxon>
        <taxon>Ostreoidea</taxon>
        <taxon>Ostreidae</taxon>
        <taxon>Magallana</taxon>
    </lineage>
</organism>
<gene>
    <name evidence="1" type="ORF">CGI_10023715</name>
</gene>
<dbReference type="InParanoid" id="K1RZ23"/>
<reference evidence="1" key="1">
    <citation type="journal article" date="2012" name="Nature">
        <title>The oyster genome reveals stress adaptation and complexity of shell formation.</title>
        <authorList>
            <person name="Zhang G."/>
            <person name="Fang X."/>
            <person name="Guo X."/>
            <person name="Li L."/>
            <person name="Luo R."/>
            <person name="Xu F."/>
            <person name="Yang P."/>
            <person name="Zhang L."/>
            <person name="Wang X."/>
            <person name="Qi H."/>
            <person name="Xiong Z."/>
            <person name="Que H."/>
            <person name="Xie Y."/>
            <person name="Holland P.W."/>
            <person name="Paps J."/>
            <person name="Zhu Y."/>
            <person name="Wu F."/>
            <person name="Chen Y."/>
            <person name="Wang J."/>
            <person name="Peng C."/>
            <person name="Meng J."/>
            <person name="Yang L."/>
            <person name="Liu J."/>
            <person name="Wen B."/>
            <person name="Zhang N."/>
            <person name="Huang Z."/>
            <person name="Zhu Q."/>
            <person name="Feng Y."/>
            <person name="Mount A."/>
            <person name="Hedgecock D."/>
            <person name="Xu Z."/>
            <person name="Liu Y."/>
            <person name="Domazet-Loso T."/>
            <person name="Du Y."/>
            <person name="Sun X."/>
            <person name="Zhang S."/>
            <person name="Liu B."/>
            <person name="Cheng P."/>
            <person name="Jiang X."/>
            <person name="Li J."/>
            <person name="Fan D."/>
            <person name="Wang W."/>
            <person name="Fu W."/>
            <person name="Wang T."/>
            <person name="Wang B."/>
            <person name="Zhang J."/>
            <person name="Peng Z."/>
            <person name="Li Y."/>
            <person name="Li N."/>
            <person name="Wang J."/>
            <person name="Chen M."/>
            <person name="He Y."/>
            <person name="Tan F."/>
            <person name="Song X."/>
            <person name="Zheng Q."/>
            <person name="Huang R."/>
            <person name="Yang H."/>
            <person name="Du X."/>
            <person name="Chen L."/>
            <person name="Yang M."/>
            <person name="Gaffney P.M."/>
            <person name="Wang S."/>
            <person name="Luo L."/>
            <person name="She Z."/>
            <person name="Ming Y."/>
            <person name="Huang W."/>
            <person name="Zhang S."/>
            <person name="Huang B."/>
            <person name="Zhang Y."/>
            <person name="Qu T."/>
            <person name="Ni P."/>
            <person name="Miao G."/>
            <person name="Wang J."/>
            <person name="Wang Q."/>
            <person name="Steinberg C.E."/>
            <person name="Wang H."/>
            <person name="Li N."/>
            <person name="Qian L."/>
            <person name="Zhang G."/>
            <person name="Li Y."/>
            <person name="Yang H."/>
            <person name="Liu X."/>
            <person name="Wang J."/>
            <person name="Yin Y."/>
            <person name="Wang J."/>
        </authorList>
    </citation>
    <scope>NUCLEOTIDE SEQUENCE [LARGE SCALE GENOMIC DNA]</scope>
    <source>
        <strain evidence="1">05x7-T-G4-1.051#20</strain>
    </source>
</reference>
<proteinExistence type="predicted"/>
<accession>K1RZ23</accession>
<dbReference type="HOGENOM" id="CLU_3126397_0_0_1"/>